<accession>A0A5J5G4A9</accession>
<dbReference type="Pfam" id="PF06097">
    <property type="entry name" value="DUF945"/>
    <property type="match status" value="1"/>
</dbReference>
<evidence type="ECO:0000313" key="3">
    <source>
        <dbReference type="Proteomes" id="UP000335415"/>
    </source>
</evidence>
<dbReference type="OrthoDB" id="5444681at2"/>
<name>A0A5J5G4A9_9GAMM</name>
<dbReference type="InterPro" id="IPR010352">
    <property type="entry name" value="DUF945"/>
</dbReference>
<sequence length="511" mass="55832">MKKSLLAVAVIVAVGAVWTGASWYTGKQIEQRIDEFTRQANEQMQVSAPTAGLKLVHQDYQRGLFSSQVRYVLQFGDKTDRQTSEQSIEFNETISHGPFPLAQLKRFNFIPSLASVHSELANTPLVSKLFELTNNAPFLQADTRLSWQGDMDSHITLLPLKQEQGKEAGLEFSGATLQVSTKNDLSEGTLSAAFDHLQLVNKNDWGEQEKILLNKLSVDSVAHKGKFDVSLGETKISLGEIAMIAEGDTDLRLKGLTSTGTLTEDETSLNGQVVTTLASMSINKRDFGDLSSTVKYGPLDGKNTQQFMTQYRQQLKQVMQAGDVNGQASWAALFDNLPLLLKSSPTLSIAPFKWKNSKGESTLNLTLTLTDPASSPLPADTPAATPTEQLIRRALKNFDVNLTISPEMLTEFLYQGGLLSEPDNEPAVRQQAAQNVQQLTAMGQSNNLLTVKDNMLTSSLKYTDGVFDLNGNKFPLSQVTQLLGQFSFGGAAPMAEPESEPDAAPQQQPAE</sequence>
<dbReference type="AlphaFoldDB" id="A0A5J5G4A9"/>
<dbReference type="EMBL" id="VYKJ01000002">
    <property type="protein sequence ID" value="KAA9001860.1"/>
    <property type="molecule type" value="Genomic_DNA"/>
</dbReference>
<organism evidence="2 3">
    <name type="scientific">Affinibrenneria salicis</name>
    <dbReference type="NCBI Taxonomy" id="2590031"/>
    <lineage>
        <taxon>Bacteria</taxon>
        <taxon>Pseudomonadati</taxon>
        <taxon>Pseudomonadota</taxon>
        <taxon>Gammaproteobacteria</taxon>
        <taxon>Enterobacterales</taxon>
        <taxon>Pectobacteriaceae</taxon>
        <taxon>Affinibrenneria</taxon>
    </lineage>
</organism>
<evidence type="ECO:0000313" key="2">
    <source>
        <dbReference type="EMBL" id="KAA9001860.1"/>
    </source>
</evidence>
<feature type="region of interest" description="Disordered" evidence="1">
    <location>
        <begin position="489"/>
        <end position="511"/>
    </location>
</feature>
<reference evidence="2 3" key="1">
    <citation type="submission" date="2019-09" db="EMBL/GenBank/DDBJ databases">
        <authorList>
            <person name="Li Y."/>
        </authorList>
    </citation>
    <scope>NUCLEOTIDE SEQUENCE [LARGE SCALE GENOMIC DNA]</scope>
    <source>
        <strain evidence="2 3">L3-3HA</strain>
    </source>
</reference>
<gene>
    <name evidence="2" type="ORF">FJU30_06105</name>
</gene>
<keyword evidence="3" id="KW-1185">Reference proteome</keyword>
<dbReference type="RefSeq" id="WP_150434096.1">
    <property type="nucleotide sequence ID" value="NZ_VYKJ01000002.1"/>
</dbReference>
<dbReference type="Proteomes" id="UP000335415">
    <property type="component" value="Unassembled WGS sequence"/>
</dbReference>
<comment type="caution">
    <text evidence="2">The sequence shown here is derived from an EMBL/GenBank/DDBJ whole genome shotgun (WGS) entry which is preliminary data.</text>
</comment>
<proteinExistence type="predicted"/>
<protein>
    <submittedName>
        <fullName evidence="2">DUF945 domain-containing protein</fullName>
    </submittedName>
</protein>
<evidence type="ECO:0000256" key="1">
    <source>
        <dbReference type="SAM" id="MobiDB-lite"/>
    </source>
</evidence>